<sequence length="275" mass="31666">MLFQPAVGKNTYHRGVNINNFVEDRALEEHKLKEFLQKQATGQLSTLRAHEIILHSRQRVELKPINPDGFLRFGDQIQLENVFTESVVASDFGDEITIEEDKDTYATTCTPIVAPMLRNVFVIERPPEEFIAAEDLLNDVLHFNQNFVLRAHPDYTARPFYLASVLTTPQLHSRYSKQQLVFLTDEKKFSSAWKVWNWDPQLRADTDGDPVRTTLKDGVTKEVFVIVHSHTGIPLGADKIKYANIFGNEHELFCKNDVDNHRAQTKKNYWNLITA</sequence>
<reference evidence="1 2" key="1">
    <citation type="submission" date="2019-03" db="EMBL/GenBank/DDBJ databases">
        <title>Single cell metagenomics reveals metabolic interactions within the superorganism composed of flagellate Streblomastix strix and complex community of Bacteroidetes bacteria on its surface.</title>
        <authorList>
            <person name="Treitli S.C."/>
            <person name="Kolisko M."/>
            <person name="Husnik F."/>
            <person name="Keeling P."/>
            <person name="Hampl V."/>
        </authorList>
    </citation>
    <scope>NUCLEOTIDE SEQUENCE [LARGE SCALE GENOMIC DNA]</scope>
    <source>
        <strain evidence="1">ST1C</strain>
    </source>
</reference>
<dbReference type="Proteomes" id="UP000324800">
    <property type="component" value="Unassembled WGS sequence"/>
</dbReference>
<dbReference type="InterPro" id="IPR055325">
    <property type="entry name" value="CF161"/>
</dbReference>
<accession>A0A5J4VW99</accession>
<dbReference type="GO" id="GO:0031514">
    <property type="term" value="C:motile cilium"/>
    <property type="evidence" value="ECO:0007669"/>
    <property type="project" value="TreeGrafter"/>
</dbReference>
<evidence type="ECO:0000313" key="2">
    <source>
        <dbReference type="Proteomes" id="UP000324800"/>
    </source>
</evidence>
<dbReference type="AlphaFoldDB" id="A0A5J4VW99"/>
<name>A0A5J4VW99_9EUKA</name>
<dbReference type="Pfam" id="PF24569">
    <property type="entry name" value="CFAP161"/>
    <property type="match status" value="1"/>
</dbReference>
<protein>
    <submittedName>
        <fullName evidence="1">Putative ef hand family protein</fullName>
    </submittedName>
</protein>
<evidence type="ECO:0000313" key="1">
    <source>
        <dbReference type="EMBL" id="KAA6386917.1"/>
    </source>
</evidence>
<dbReference type="OrthoDB" id="444540at2759"/>
<dbReference type="PANTHER" id="PTHR24274:SF1">
    <property type="entry name" value="CILIA- AND FLAGELLA-ASSOCIATED PROTEIN 161"/>
    <property type="match status" value="1"/>
</dbReference>
<gene>
    <name evidence="1" type="ORF">EZS28_017556</name>
</gene>
<proteinExistence type="predicted"/>
<dbReference type="GO" id="GO:0060271">
    <property type="term" value="P:cilium assembly"/>
    <property type="evidence" value="ECO:0007669"/>
    <property type="project" value="TreeGrafter"/>
</dbReference>
<dbReference type="EMBL" id="SNRW01004592">
    <property type="protein sequence ID" value="KAA6386917.1"/>
    <property type="molecule type" value="Genomic_DNA"/>
</dbReference>
<comment type="caution">
    <text evidence="1">The sequence shown here is derived from an EMBL/GenBank/DDBJ whole genome shotgun (WGS) entry which is preliminary data.</text>
</comment>
<organism evidence="1 2">
    <name type="scientific">Streblomastix strix</name>
    <dbReference type="NCBI Taxonomy" id="222440"/>
    <lineage>
        <taxon>Eukaryota</taxon>
        <taxon>Metamonada</taxon>
        <taxon>Preaxostyla</taxon>
        <taxon>Oxymonadida</taxon>
        <taxon>Streblomastigidae</taxon>
        <taxon>Streblomastix</taxon>
    </lineage>
</organism>
<dbReference type="PANTHER" id="PTHR24274">
    <property type="entry name" value="CILIA- AND FLAGELLA-ASSOCIATED PROTEIN 161"/>
    <property type="match status" value="1"/>
</dbReference>